<evidence type="ECO:0000313" key="12">
    <source>
        <dbReference type="Proteomes" id="UP000078454"/>
    </source>
</evidence>
<dbReference type="PROSITE" id="PS50110">
    <property type="entry name" value="RESPONSE_REGULATORY"/>
    <property type="match status" value="1"/>
</dbReference>
<evidence type="ECO:0008006" key="13">
    <source>
        <dbReference type="Google" id="ProtNLM"/>
    </source>
</evidence>
<dbReference type="CDD" id="cd17536">
    <property type="entry name" value="REC_YesN-like"/>
    <property type="match status" value="1"/>
</dbReference>
<dbReference type="Pfam" id="PF12833">
    <property type="entry name" value="HTH_18"/>
    <property type="match status" value="1"/>
</dbReference>
<sequence>MKLLIVEDERYVRERLAEGIEWAEVQIELAAAVSTGKEAMSVLQNDHIDIVLTDIRMPEMDGLELAKIVKRQYPHMKLLILTGHDDFDYARESIEQGVFKYLIKPAENEQIIEAVLEAKQLREKELNEKHNTTLLEMRWNEHLPHLKELFYKNWLNGRFSAWEIDRRGHDLAIDLANRKMLPIILDMDPIPDGNERFEVKDRQLVQFSLFTIARDMLENENCVVVQDDDSLTAAIFFASTDEGDDAMKGLANGQILALLETVKDTLKLTASAGIGTPVAESASLPRAYKMCRLALQERLILGNGVAIPYRDDVPEEDSWDELQEIEREFEAVIEAGSEEERREETIRRIMETGFASGIPVVEAREVLFRMACLLARIVHAQGWTLRGTLKSDYEDFESFASLLTREQIAGWLNRMAGRISLAIAQRRQSSSQRTAHEVMRFIQEHLHKEELSLHFAAESMYINYSYLSRIFKETIGESFSSYVLRLRMERAKELLSTGVKVSDASEQVGYRHMNYFSKSFQKFWGVKPSEVNK</sequence>
<dbReference type="GO" id="GO:0005737">
    <property type="term" value="C:cytoplasm"/>
    <property type="evidence" value="ECO:0007669"/>
    <property type="project" value="UniProtKB-SubCell"/>
</dbReference>
<dbReference type="Proteomes" id="UP000078454">
    <property type="component" value="Unassembled WGS sequence"/>
</dbReference>
<evidence type="ECO:0000313" key="11">
    <source>
        <dbReference type="EMBL" id="OAS21199.1"/>
    </source>
</evidence>
<dbReference type="SMART" id="SM00342">
    <property type="entry name" value="HTH_ARAC"/>
    <property type="match status" value="1"/>
</dbReference>
<dbReference type="Gene3D" id="3.40.50.2300">
    <property type="match status" value="1"/>
</dbReference>
<gene>
    <name evidence="11" type="ORF">A8708_30410</name>
</gene>
<dbReference type="GO" id="GO:0043565">
    <property type="term" value="F:sequence-specific DNA binding"/>
    <property type="evidence" value="ECO:0007669"/>
    <property type="project" value="InterPro"/>
</dbReference>
<comment type="caution">
    <text evidence="11">The sequence shown here is derived from an EMBL/GenBank/DDBJ whole genome shotgun (WGS) entry which is preliminary data.</text>
</comment>
<accession>A0A198AI65</accession>
<reference evidence="11 12" key="1">
    <citation type="submission" date="2016-05" db="EMBL/GenBank/DDBJ databases">
        <title>Paenibacillus sp. 1ZS3-15 nov., isolated from the rhizosphere soil.</title>
        <authorList>
            <person name="Zhang X.X."/>
            <person name="Zhang J."/>
        </authorList>
    </citation>
    <scope>NUCLEOTIDE SEQUENCE [LARGE SCALE GENOMIC DNA]</scope>
    <source>
        <strain evidence="11 12">1ZS3-15</strain>
    </source>
</reference>
<evidence type="ECO:0000256" key="5">
    <source>
        <dbReference type="ARBA" id="ARBA00023015"/>
    </source>
</evidence>
<keyword evidence="3 8" id="KW-0597">Phosphoprotein</keyword>
<dbReference type="STRING" id="1850517.A8708_30410"/>
<evidence type="ECO:0000256" key="2">
    <source>
        <dbReference type="ARBA" id="ARBA00022490"/>
    </source>
</evidence>
<evidence type="ECO:0000256" key="7">
    <source>
        <dbReference type="ARBA" id="ARBA00023163"/>
    </source>
</evidence>
<dbReference type="InterPro" id="IPR009057">
    <property type="entry name" value="Homeodomain-like_sf"/>
</dbReference>
<dbReference type="GO" id="GO:0003700">
    <property type="term" value="F:DNA-binding transcription factor activity"/>
    <property type="evidence" value="ECO:0007669"/>
    <property type="project" value="InterPro"/>
</dbReference>
<dbReference type="AlphaFoldDB" id="A0A198AI65"/>
<protein>
    <recommendedName>
        <fullName evidence="13">DNA-binding response regulator</fullName>
    </recommendedName>
</protein>
<organism evidence="11 12">
    <name type="scientific">Paenibacillus oryzisoli</name>
    <dbReference type="NCBI Taxonomy" id="1850517"/>
    <lineage>
        <taxon>Bacteria</taxon>
        <taxon>Bacillati</taxon>
        <taxon>Bacillota</taxon>
        <taxon>Bacilli</taxon>
        <taxon>Bacillales</taxon>
        <taxon>Paenibacillaceae</taxon>
        <taxon>Paenibacillus</taxon>
    </lineage>
</organism>
<dbReference type="InterPro" id="IPR041522">
    <property type="entry name" value="CdaR_GGDEF"/>
</dbReference>
<dbReference type="PROSITE" id="PS01124">
    <property type="entry name" value="HTH_ARAC_FAMILY_2"/>
    <property type="match status" value="1"/>
</dbReference>
<dbReference type="InterPro" id="IPR011006">
    <property type="entry name" value="CheY-like_superfamily"/>
</dbReference>
<keyword evidence="6" id="KW-0238">DNA-binding</keyword>
<keyword evidence="5" id="KW-0805">Transcription regulation</keyword>
<feature type="modified residue" description="4-aspartylphosphate" evidence="8">
    <location>
        <position position="54"/>
    </location>
</feature>
<feature type="domain" description="Response regulatory" evidence="10">
    <location>
        <begin position="2"/>
        <end position="119"/>
    </location>
</feature>
<dbReference type="InterPro" id="IPR018062">
    <property type="entry name" value="HTH_AraC-typ_CS"/>
</dbReference>
<dbReference type="OrthoDB" id="2492754at2"/>
<dbReference type="GO" id="GO:0000160">
    <property type="term" value="P:phosphorelay signal transduction system"/>
    <property type="evidence" value="ECO:0007669"/>
    <property type="project" value="UniProtKB-KW"/>
</dbReference>
<feature type="domain" description="HTH araC/xylS-type" evidence="9">
    <location>
        <begin position="436"/>
        <end position="533"/>
    </location>
</feature>
<dbReference type="Gene3D" id="1.10.10.60">
    <property type="entry name" value="Homeodomain-like"/>
    <property type="match status" value="2"/>
</dbReference>
<evidence type="ECO:0000256" key="6">
    <source>
        <dbReference type="ARBA" id="ARBA00023125"/>
    </source>
</evidence>
<dbReference type="InterPro" id="IPR001789">
    <property type="entry name" value="Sig_transdc_resp-reg_receiver"/>
</dbReference>
<proteinExistence type="predicted"/>
<dbReference type="SUPFAM" id="SSF46689">
    <property type="entry name" value="Homeodomain-like"/>
    <property type="match status" value="1"/>
</dbReference>
<evidence type="ECO:0000259" key="9">
    <source>
        <dbReference type="PROSITE" id="PS01124"/>
    </source>
</evidence>
<dbReference type="SMART" id="SM00448">
    <property type="entry name" value="REC"/>
    <property type="match status" value="1"/>
</dbReference>
<evidence type="ECO:0000256" key="1">
    <source>
        <dbReference type="ARBA" id="ARBA00004496"/>
    </source>
</evidence>
<name>A0A198AI65_9BACL</name>
<dbReference type="PANTHER" id="PTHR42713">
    <property type="entry name" value="HISTIDINE KINASE-RELATED"/>
    <property type="match status" value="1"/>
</dbReference>
<keyword evidence="12" id="KW-1185">Reference proteome</keyword>
<evidence type="ECO:0000259" key="10">
    <source>
        <dbReference type="PROSITE" id="PS50110"/>
    </source>
</evidence>
<dbReference type="InterPro" id="IPR051552">
    <property type="entry name" value="HptR"/>
</dbReference>
<keyword evidence="4" id="KW-0902">Two-component regulatory system</keyword>
<keyword evidence="7" id="KW-0804">Transcription</keyword>
<dbReference type="RefSeq" id="WP_068662775.1">
    <property type="nucleotide sequence ID" value="NZ_LYPB01000049.1"/>
</dbReference>
<dbReference type="PROSITE" id="PS00041">
    <property type="entry name" value="HTH_ARAC_FAMILY_1"/>
    <property type="match status" value="1"/>
</dbReference>
<evidence type="ECO:0000256" key="8">
    <source>
        <dbReference type="PROSITE-ProRule" id="PRU00169"/>
    </source>
</evidence>
<evidence type="ECO:0000256" key="4">
    <source>
        <dbReference type="ARBA" id="ARBA00023012"/>
    </source>
</evidence>
<dbReference type="InterPro" id="IPR018060">
    <property type="entry name" value="HTH_AraC"/>
</dbReference>
<dbReference type="EMBL" id="LYPB01000049">
    <property type="protein sequence ID" value="OAS21199.1"/>
    <property type="molecule type" value="Genomic_DNA"/>
</dbReference>
<dbReference type="Pfam" id="PF17853">
    <property type="entry name" value="GGDEF_2"/>
    <property type="match status" value="1"/>
</dbReference>
<keyword evidence="2" id="KW-0963">Cytoplasm</keyword>
<dbReference type="SUPFAM" id="SSF52172">
    <property type="entry name" value="CheY-like"/>
    <property type="match status" value="1"/>
</dbReference>
<comment type="subcellular location">
    <subcellularLocation>
        <location evidence="1">Cytoplasm</location>
    </subcellularLocation>
</comment>
<dbReference type="Pfam" id="PF00072">
    <property type="entry name" value="Response_reg"/>
    <property type="match status" value="1"/>
</dbReference>
<evidence type="ECO:0000256" key="3">
    <source>
        <dbReference type="ARBA" id="ARBA00022553"/>
    </source>
</evidence>
<dbReference type="PANTHER" id="PTHR42713:SF3">
    <property type="entry name" value="TRANSCRIPTIONAL REGULATORY PROTEIN HPTR"/>
    <property type="match status" value="1"/>
</dbReference>